<evidence type="ECO:0000313" key="6">
    <source>
        <dbReference type="EMBL" id="HGS05936.1"/>
    </source>
</evidence>
<dbReference type="Gene3D" id="1.10.8.60">
    <property type="match status" value="1"/>
</dbReference>
<dbReference type="PRINTS" id="PR01590">
    <property type="entry name" value="HTHFIS"/>
</dbReference>
<evidence type="ECO:0000256" key="2">
    <source>
        <dbReference type="ARBA" id="ARBA00022840"/>
    </source>
</evidence>
<dbReference type="InterPro" id="IPR025944">
    <property type="entry name" value="Sigma_54_int_dom_CS"/>
</dbReference>
<dbReference type="AlphaFoldDB" id="A0A7V4G9Q5"/>
<evidence type="ECO:0000256" key="4">
    <source>
        <dbReference type="ARBA" id="ARBA00023163"/>
    </source>
</evidence>
<dbReference type="PANTHER" id="PTHR32071">
    <property type="entry name" value="TRANSCRIPTIONAL REGULATORY PROTEIN"/>
    <property type="match status" value="1"/>
</dbReference>
<proteinExistence type="predicted"/>
<name>A0A7V4G9Q5_9BACT</name>
<dbReference type="SUPFAM" id="SSF52540">
    <property type="entry name" value="P-loop containing nucleoside triphosphate hydrolases"/>
    <property type="match status" value="1"/>
</dbReference>
<feature type="domain" description="Sigma-54 factor interaction" evidence="5">
    <location>
        <begin position="1"/>
        <end position="82"/>
    </location>
</feature>
<dbReference type="InterPro" id="IPR027417">
    <property type="entry name" value="P-loop_NTPase"/>
</dbReference>
<evidence type="ECO:0000259" key="5">
    <source>
        <dbReference type="PROSITE" id="PS50045"/>
    </source>
</evidence>
<dbReference type="Pfam" id="PF25601">
    <property type="entry name" value="AAA_lid_14"/>
    <property type="match status" value="1"/>
</dbReference>
<dbReference type="InterPro" id="IPR009057">
    <property type="entry name" value="Homeodomain-like_sf"/>
</dbReference>
<keyword evidence="4" id="KW-0804">Transcription</keyword>
<keyword evidence="3" id="KW-0805">Transcription regulation</keyword>
<dbReference type="PANTHER" id="PTHR32071:SF57">
    <property type="entry name" value="C4-DICARBOXYLATE TRANSPORT TRANSCRIPTIONAL REGULATORY PROTEIN DCTD"/>
    <property type="match status" value="1"/>
</dbReference>
<organism evidence="6">
    <name type="scientific">Desulfobacca acetoxidans</name>
    <dbReference type="NCBI Taxonomy" id="60893"/>
    <lineage>
        <taxon>Bacteria</taxon>
        <taxon>Pseudomonadati</taxon>
        <taxon>Thermodesulfobacteriota</taxon>
        <taxon>Desulfobaccia</taxon>
        <taxon>Desulfobaccales</taxon>
        <taxon>Desulfobaccaceae</taxon>
        <taxon>Desulfobacca</taxon>
    </lineage>
</organism>
<sequence>MDQNTFRKDLYFRINVIRIHLPALRERKEDIPLLVNHFLLELNRRYLQEVEGLTDDASDFVLDYDWPGNVRELKNFLEACYMNADSGKISLLDFPEPFRRRLKELQTLPRGEMERLLSALLATNWNKSRAAEKLRWSRMTLYRKMEKFHIPKAAAGVPALPAGVSKTGL</sequence>
<dbReference type="GO" id="GO:0006355">
    <property type="term" value="P:regulation of DNA-templated transcription"/>
    <property type="evidence" value="ECO:0007669"/>
    <property type="project" value="InterPro"/>
</dbReference>
<accession>A0A7V4G9Q5</accession>
<evidence type="ECO:0000256" key="1">
    <source>
        <dbReference type="ARBA" id="ARBA00022741"/>
    </source>
</evidence>
<dbReference type="PROSITE" id="PS00688">
    <property type="entry name" value="SIGMA54_INTERACT_3"/>
    <property type="match status" value="1"/>
</dbReference>
<dbReference type="EMBL" id="DSXI01000558">
    <property type="protein sequence ID" value="HGS05936.1"/>
    <property type="molecule type" value="Genomic_DNA"/>
</dbReference>
<dbReference type="Pfam" id="PF02954">
    <property type="entry name" value="HTH_8"/>
    <property type="match status" value="1"/>
</dbReference>
<dbReference type="PROSITE" id="PS50045">
    <property type="entry name" value="SIGMA54_INTERACT_4"/>
    <property type="match status" value="1"/>
</dbReference>
<dbReference type="InterPro" id="IPR058031">
    <property type="entry name" value="AAA_lid_NorR"/>
</dbReference>
<dbReference type="SUPFAM" id="SSF46689">
    <property type="entry name" value="Homeodomain-like"/>
    <property type="match status" value="1"/>
</dbReference>
<keyword evidence="2" id="KW-0067">ATP-binding</keyword>
<dbReference type="Gene3D" id="1.10.10.60">
    <property type="entry name" value="Homeodomain-like"/>
    <property type="match status" value="1"/>
</dbReference>
<reference evidence="6" key="1">
    <citation type="journal article" date="2020" name="mSystems">
        <title>Genome- and Community-Level Interaction Insights into Carbon Utilization and Element Cycling Functions of Hydrothermarchaeota in Hydrothermal Sediment.</title>
        <authorList>
            <person name="Zhou Z."/>
            <person name="Liu Y."/>
            <person name="Xu W."/>
            <person name="Pan J."/>
            <person name="Luo Z.H."/>
            <person name="Li M."/>
        </authorList>
    </citation>
    <scope>NUCLEOTIDE SEQUENCE [LARGE SCALE GENOMIC DNA]</scope>
    <source>
        <strain evidence="6">SpSt-548</strain>
    </source>
</reference>
<dbReference type="GO" id="GO:0043565">
    <property type="term" value="F:sequence-specific DNA binding"/>
    <property type="evidence" value="ECO:0007669"/>
    <property type="project" value="InterPro"/>
</dbReference>
<dbReference type="InterPro" id="IPR002078">
    <property type="entry name" value="Sigma_54_int"/>
</dbReference>
<dbReference type="InterPro" id="IPR002197">
    <property type="entry name" value="HTH_Fis"/>
</dbReference>
<comment type="caution">
    <text evidence="6">The sequence shown here is derived from an EMBL/GenBank/DDBJ whole genome shotgun (WGS) entry which is preliminary data.</text>
</comment>
<evidence type="ECO:0000256" key="3">
    <source>
        <dbReference type="ARBA" id="ARBA00023015"/>
    </source>
</evidence>
<keyword evidence="1" id="KW-0547">Nucleotide-binding</keyword>
<protein>
    <recommendedName>
        <fullName evidence="5">Sigma-54 factor interaction domain-containing protein</fullName>
    </recommendedName>
</protein>
<dbReference type="GO" id="GO:0005524">
    <property type="term" value="F:ATP binding"/>
    <property type="evidence" value="ECO:0007669"/>
    <property type="project" value="UniProtKB-KW"/>
</dbReference>
<gene>
    <name evidence="6" type="ORF">ENT08_09445</name>
</gene>